<protein>
    <submittedName>
        <fullName evidence="9">Rod shape-determining protein MreD</fullName>
    </submittedName>
</protein>
<feature type="transmembrane region" description="Helical" evidence="8">
    <location>
        <begin position="101"/>
        <end position="119"/>
    </location>
</feature>
<dbReference type="Proteomes" id="UP000319836">
    <property type="component" value="Unassembled WGS sequence"/>
</dbReference>
<evidence type="ECO:0000256" key="5">
    <source>
        <dbReference type="ARBA" id="ARBA00022960"/>
    </source>
</evidence>
<evidence type="ECO:0000256" key="2">
    <source>
        <dbReference type="ARBA" id="ARBA00007776"/>
    </source>
</evidence>
<evidence type="ECO:0000256" key="6">
    <source>
        <dbReference type="ARBA" id="ARBA00022989"/>
    </source>
</evidence>
<keyword evidence="3" id="KW-1003">Cell membrane</keyword>
<evidence type="ECO:0000256" key="8">
    <source>
        <dbReference type="SAM" id="Phobius"/>
    </source>
</evidence>
<dbReference type="GO" id="GO:0008360">
    <property type="term" value="P:regulation of cell shape"/>
    <property type="evidence" value="ECO:0007669"/>
    <property type="project" value="UniProtKB-KW"/>
</dbReference>
<dbReference type="AlphaFoldDB" id="A0A538UAK1"/>
<keyword evidence="6 8" id="KW-1133">Transmembrane helix</keyword>
<dbReference type="EMBL" id="VBPA01000033">
    <property type="protein sequence ID" value="TMQ72915.1"/>
    <property type="molecule type" value="Genomic_DNA"/>
</dbReference>
<sequence>MDAIRGPRAGRALHAPAPRLRDCRSRHGRTTVKGLGALATALVVVLVLRSTALAALAARGVVIDVLAFTTVAWALRRGAGWGATFGFALGLFADLDTAHWLGRHALMLSLLGYVVGRLSGTLVHESPRTQFVLLLVATAAHLAWAAAFELGGFHAWPVMAARVGIGSITTALLGATLLSLVRRLGGRTILGHADLQSGKTL</sequence>
<evidence type="ECO:0000256" key="1">
    <source>
        <dbReference type="ARBA" id="ARBA00004651"/>
    </source>
</evidence>
<evidence type="ECO:0000256" key="4">
    <source>
        <dbReference type="ARBA" id="ARBA00022692"/>
    </source>
</evidence>
<dbReference type="InterPro" id="IPR007227">
    <property type="entry name" value="Cell_shape_determining_MreD"/>
</dbReference>
<reference evidence="9 10" key="1">
    <citation type="journal article" date="2019" name="Nat. Microbiol.">
        <title>Mediterranean grassland soil C-N compound turnover is dependent on rainfall and depth, and is mediated by genomically divergent microorganisms.</title>
        <authorList>
            <person name="Diamond S."/>
            <person name="Andeer P.F."/>
            <person name="Li Z."/>
            <person name="Crits-Christoph A."/>
            <person name="Burstein D."/>
            <person name="Anantharaman K."/>
            <person name="Lane K.R."/>
            <person name="Thomas B.C."/>
            <person name="Pan C."/>
            <person name="Northen T.R."/>
            <person name="Banfield J.F."/>
        </authorList>
    </citation>
    <scope>NUCLEOTIDE SEQUENCE [LARGE SCALE GENOMIC DNA]</scope>
    <source>
        <strain evidence="9">WS_10</strain>
    </source>
</reference>
<evidence type="ECO:0000313" key="10">
    <source>
        <dbReference type="Proteomes" id="UP000319836"/>
    </source>
</evidence>
<feature type="transmembrane region" description="Helical" evidence="8">
    <location>
        <begin position="131"/>
        <end position="153"/>
    </location>
</feature>
<comment type="caution">
    <text evidence="9">The sequence shown here is derived from an EMBL/GenBank/DDBJ whole genome shotgun (WGS) entry which is preliminary data.</text>
</comment>
<gene>
    <name evidence="9" type="primary">mreD</name>
    <name evidence="9" type="ORF">E6K80_01470</name>
</gene>
<comment type="subcellular location">
    <subcellularLocation>
        <location evidence="1">Cell membrane</location>
        <topology evidence="1">Multi-pass membrane protein</topology>
    </subcellularLocation>
</comment>
<keyword evidence="5" id="KW-0133">Cell shape</keyword>
<evidence type="ECO:0000313" key="9">
    <source>
        <dbReference type="EMBL" id="TMQ72915.1"/>
    </source>
</evidence>
<dbReference type="NCBIfam" id="TIGR03426">
    <property type="entry name" value="shape_MreD"/>
    <property type="match status" value="1"/>
</dbReference>
<evidence type="ECO:0000256" key="3">
    <source>
        <dbReference type="ARBA" id="ARBA00022475"/>
    </source>
</evidence>
<evidence type="ECO:0000256" key="7">
    <source>
        <dbReference type="ARBA" id="ARBA00023136"/>
    </source>
</evidence>
<proteinExistence type="inferred from homology"/>
<name>A0A538UAK1_UNCEI</name>
<organism evidence="9 10">
    <name type="scientific">Eiseniibacteriota bacterium</name>
    <dbReference type="NCBI Taxonomy" id="2212470"/>
    <lineage>
        <taxon>Bacteria</taxon>
        <taxon>Candidatus Eiseniibacteriota</taxon>
    </lineage>
</organism>
<comment type="similarity">
    <text evidence="2">Belongs to the MreD family.</text>
</comment>
<accession>A0A538UAK1</accession>
<dbReference type="Pfam" id="PF04093">
    <property type="entry name" value="MreD"/>
    <property type="match status" value="1"/>
</dbReference>
<keyword evidence="4 8" id="KW-0812">Transmembrane</keyword>
<dbReference type="GO" id="GO:0005886">
    <property type="term" value="C:plasma membrane"/>
    <property type="evidence" value="ECO:0007669"/>
    <property type="project" value="UniProtKB-SubCell"/>
</dbReference>
<feature type="transmembrane region" description="Helical" evidence="8">
    <location>
        <begin position="30"/>
        <end position="48"/>
    </location>
</feature>
<feature type="transmembrane region" description="Helical" evidence="8">
    <location>
        <begin position="159"/>
        <end position="181"/>
    </location>
</feature>
<keyword evidence="7 8" id="KW-0472">Membrane</keyword>